<evidence type="ECO:0000256" key="13">
    <source>
        <dbReference type="ARBA" id="ARBA00023180"/>
    </source>
</evidence>
<keyword evidence="23" id="KW-1185">Reference proteome</keyword>
<dbReference type="SUPFAM" id="SSF111418">
    <property type="entry name" value="Hormone receptor domain"/>
    <property type="match status" value="1"/>
</dbReference>
<keyword evidence="11 15" id="KW-1015">Disulfide bond</keyword>
<dbReference type="InterPro" id="IPR000742">
    <property type="entry name" value="EGF"/>
</dbReference>
<organism evidence="22 23">
    <name type="scientific">Porites lobata</name>
    <dbReference type="NCBI Taxonomy" id="104759"/>
    <lineage>
        <taxon>Eukaryota</taxon>
        <taxon>Metazoa</taxon>
        <taxon>Cnidaria</taxon>
        <taxon>Anthozoa</taxon>
        <taxon>Hexacorallia</taxon>
        <taxon>Scleractinia</taxon>
        <taxon>Fungiina</taxon>
        <taxon>Poritidae</taxon>
        <taxon>Porites</taxon>
    </lineage>
</organism>
<feature type="transmembrane region" description="Helical" evidence="16">
    <location>
        <begin position="590"/>
        <end position="612"/>
    </location>
</feature>
<dbReference type="InterPro" id="IPR000203">
    <property type="entry name" value="GPS"/>
</dbReference>
<dbReference type="SMART" id="SM00303">
    <property type="entry name" value="GPS"/>
    <property type="match status" value="1"/>
</dbReference>
<keyword evidence="2" id="KW-1003">Cell membrane</keyword>
<feature type="domain" description="G-protein coupled receptors family 2 profile 1" evidence="20">
    <location>
        <begin position="230"/>
        <end position="283"/>
    </location>
</feature>
<keyword evidence="10 16" id="KW-0472">Membrane</keyword>
<dbReference type="SMART" id="SM00008">
    <property type="entry name" value="HormR"/>
    <property type="match status" value="1"/>
</dbReference>
<dbReference type="CDD" id="cd00054">
    <property type="entry name" value="EGF_CA"/>
    <property type="match status" value="1"/>
</dbReference>
<evidence type="ECO:0000256" key="11">
    <source>
        <dbReference type="ARBA" id="ARBA00023157"/>
    </source>
</evidence>
<comment type="caution">
    <text evidence="22">The sequence shown here is derived from an EMBL/GenBank/DDBJ whole genome shotgun (WGS) entry which is preliminary data.</text>
</comment>
<name>A0ABN8NMN5_9CNID</name>
<evidence type="ECO:0000259" key="19">
    <source>
        <dbReference type="PROSITE" id="PS50221"/>
    </source>
</evidence>
<evidence type="ECO:0000256" key="9">
    <source>
        <dbReference type="ARBA" id="ARBA00023040"/>
    </source>
</evidence>
<dbReference type="Gene3D" id="2.60.220.50">
    <property type="match status" value="1"/>
</dbReference>
<feature type="domain" description="EGF-like" evidence="17">
    <location>
        <begin position="148"/>
        <end position="184"/>
    </location>
</feature>
<dbReference type="Pfam" id="PF00008">
    <property type="entry name" value="EGF"/>
    <property type="match status" value="1"/>
</dbReference>
<feature type="transmembrane region" description="Helical" evidence="16">
    <location>
        <begin position="695"/>
        <end position="714"/>
    </location>
</feature>
<dbReference type="Gene3D" id="1.20.1070.10">
    <property type="entry name" value="Rhodopsin 7-helix transmembrane proteins"/>
    <property type="match status" value="1"/>
</dbReference>
<dbReference type="PROSITE" id="PS00010">
    <property type="entry name" value="ASX_HYDROXYL"/>
    <property type="match status" value="1"/>
</dbReference>
<evidence type="ECO:0000259" key="17">
    <source>
        <dbReference type="PROSITE" id="PS50026"/>
    </source>
</evidence>
<keyword evidence="6" id="KW-0430">Lectin</keyword>
<accession>A0ABN8NMN5</accession>
<keyword evidence="3" id="KW-0597">Phosphoprotein</keyword>
<dbReference type="InterPro" id="IPR036445">
    <property type="entry name" value="GPCR_2_extracell_dom_sf"/>
</dbReference>
<dbReference type="SUPFAM" id="SSF57196">
    <property type="entry name" value="EGF/Laminin"/>
    <property type="match status" value="1"/>
</dbReference>
<dbReference type="InterPro" id="IPR046338">
    <property type="entry name" value="GAIN_dom_sf"/>
</dbReference>
<dbReference type="PROSITE" id="PS01186">
    <property type="entry name" value="EGF_2"/>
    <property type="match status" value="1"/>
</dbReference>
<evidence type="ECO:0000256" key="1">
    <source>
        <dbReference type="ARBA" id="ARBA00004651"/>
    </source>
</evidence>
<keyword evidence="14" id="KW-0807">Transducer</keyword>
<dbReference type="Pfam" id="PF00002">
    <property type="entry name" value="7tm_2"/>
    <property type="match status" value="1"/>
</dbReference>
<dbReference type="InterPro" id="IPR001881">
    <property type="entry name" value="EGF-like_Ca-bd_dom"/>
</dbReference>
<feature type="transmembrane region" description="Helical" evidence="16">
    <location>
        <begin position="624"/>
        <end position="641"/>
    </location>
</feature>
<dbReference type="InterPro" id="IPR033989">
    <property type="entry name" value="CD209-like_CTLD"/>
</dbReference>
<evidence type="ECO:0000256" key="7">
    <source>
        <dbReference type="ARBA" id="ARBA00022737"/>
    </source>
</evidence>
<dbReference type="CDD" id="cd03590">
    <property type="entry name" value="CLECT_DC-SIGN_like"/>
    <property type="match status" value="1"/>
</dbReference>
<dbReference type="Proteomes" id="UP001159405">
    <property type="component" value="Unassembled WGS sequence"/>
</dbReference>
<dbReference type="InterPro" id="IPR016187">
    <property type="entry name" value="CTDL_fold"/>
</dbReference>
<comment type="subcellular location">
    <subcellularLocation>
        <location evidence="1">Cell membrane</location>
        <topology evidence="1">Multi-pass membrane protein</topology>
    </subcellularLocation>
</comment>
<dbReference type="SMART" id="SM00179">
    <property type="entry name" value="EGF_CA"/>
    <property type="match status" value="1"/>
</dbReference>
<dbReference type="PANTHER" id="PTHR12011">
    <property type="entry name" value="ADHESION G-PROTEIN COUPLED RECEPTOR"/>
    <property type="match status" value="1"/>
</dbReference>
<feature type="domain" description="GAIN-B" evidence="19">
    <location>
        <begin position="413"/>
        <end position="579"/>
    </location>
</feature>
<dbReference type="InterPro" id="IPR017983">
    <property type="entry name" value="GPCR_2_secretin-like_CS"/>
</dbReference>
<dbReference type="Gene3D" id="4.10.1240.10">
    <property type="entry name" value="GPCR, family 2, extracellular hormone receptor domain"/>
    <property type="match status" value="1"/>
</dbReference>
<dbReference type="PROSITE" id="PS50227">
    <property type="entry name" value="G_PROTEIN_RECEP_F2_3"/>
    <property type="match status" value="1"/>
</dbReference>
<dbReference type="InterPro" id="IPR001304">
    <property type="entry name" value="C-type_lectin-like"/>
</dbReference>
<gene>
    <name evidence="22" type="ORF">PLOB_00023605</name>
</gene>
<dbReference type="InterPro" id="IPR000832">
    <property type="entry name" value="GPCR_2_secretin-like"/>
</dbReference>
<dbReference type="PROSITE" id="PS50261">
    <property type="entry name" value="G_PROTEIN_RECEP_F2_4"/>
    <property type="match status" value="1"/>
</dbReference>
<evidence type="ECO:0000256" key="5">
    <source>
        <dbReference type="ARBA" id="ARBA00022729"/>
    </source>
</evidence>
<dbReference type="PANTHER" id="PTHR12011:SF347">
    <property type="entry name" value="FI21270P1-RELATED"/>
    <property type="match status" value="1"/>
</dbReference>
<feature type="transmembrane region" description="Helical" evidence="16">
    <location>
        <begin position="806"/>
        <end position="829"/>
    </location>
</feature>
<dbReference type="InterPro" id="IPR057244">
    <property type="entry name" value="GAIN_B"/>
</dbReference>
<feature type="transmembrane region" description="Helical" evidence="16">
    <location>
        <begin position="734"/>
        <end position="757"/>
    </location>
</feature>
<evidence type="ECO:0000256" key="8">
    <source>
        <dbReference type="ARBA" id="ARBA00022989"/>
    </source>
</evidence>
<dbReference type="Pfam" id="PF00059">
    <property type="entry name" value="Lectin_C"/>
    <property type="match status" value="1"/>
</dbReference>
<dbReference type="PRINTS" id="PR00249">
    <property type="entry name" value="GPCRSECRETIN"/>
</dbReference>
<keyword evidence="12" id="KW-0675">Receptor</keyword>
<dbReference type="PROSITE" id="PS50221">
    <property type="entry name" value="GAIN_B"/>
    <property type="match status" value="1"/>
</dbReference>
<keyword evidence="4 16" id="KW-0812">Transmembrane</keyword>
<evidence type="ECO:0000256" key="4">
    <source>
        <dbReference type="ARBA" id="ARBA00022692"/>
    </source>
</evidence>
<dbReference type="InterPro" id="IPR018378">
    <property type="entry name" value="C-type_lectin_CS"/>
</dbReference>
<dbReference type="PROSITE" id="PS01187">
    <property type="entry name" value="EGF_CA"/>
    <property type="match status" value="1"/>
</dbReference>
<evidence type="ECO:0000256" key="3">
    <source>
        <dbReference type="ARBA" id="ARBA00022553"/>
    </source>
</evidence>
<protein>
    <submittedName>
        <fullName evidence="22">Uncharacterized protein</fullName>
    </submittedName>
</protein>
<dbReference type="InterPro" id="IPR001879">
    <property type="entry name" value="GPCR_2_extracellular_dom"/>
</dbReference>
<feature type="domain" description="G-protein coupled receptors family 2 profile 2" evidence="21">
    <location>
        <begin position="588"/>
        <end position="830"/>
    </location>
</feature>
<dbReference type="SMART" id="SM00034">
    <property type="entry name" value="CLECT"/>
    <property type="match status" value="1"/>
</dbReference>
<dbReference type="CDD" id="cd15040">
    <property type="entry name" value="7tmB2_Adhesion"/>
    <property type="match status" value="1"/>
</dbReference>
<keyword evidence="15" id="KW-0245">EGF-like domain</keyword>
<dbReference type="PROSITE" id="PS50041">
    <property type="entry name" value="C_TYPE_LECTIN_2"/>
    <property type="match status" value="1"/>
</dbReference>
<evidence type="ECO:0000256" key="2">
    <source>
        <dbReference type="ARBA" id="ARBA00022475"/>
    </source>
</evidence>
<dbReference type="InterPro" id="IPR032471">
    <property type="entry name" value="AGRL2-4_GAIN_subdom_A"/>
</dbReference>
<reference evidence="22 23" key="1">
    <citation type="submission" date="2022-05" db="EMBL/GenBank/DDBJ databases">
        <authorList>
            <consortium name="Genoscope - CEA"/>
            <person name="William W."/>
        </authorList>
    </citation>
    <scope>NUCLEOTIDE SEQUENCE [LARGE SCALE GENOMIC DNA]</scope>
</reference>
<dbReference type="Pfam" id="PF02793">
    <property type="entry name" value="HRM"/>
    <property type="match status" value="1"/>
</dbReference>
<keyword evidence="7" id="KW-0677">Repeat</keyword>
<dbReference type="PRINTS" id="PR01694">
    <property type="entry name" value="BAIPRECURSOR"/>
</dbReference>
<evidence type="ECO:0000313" key="23">
    <source>
        <dbReference type="Proteomes" id="UP001159405"/>
    </source>
</evidence>
<sequence>MKMPLLKYDLHAVFVALSTVLCPSGWFKNLRSCYKLSENVLNWQAAKKACEDLNSTLAIISSEAEHQALKPYIRKKGKLTWIGLQRNPRDKKRWLWVDGSPLNYTHWGYREPNNITEECVEIRPFGYHNGGWNDQECSDIIHYICEKDVNECASNPCKNGATCANTVEGFNCTCTKGFQGEICDKVIKPSQVSPYSSSSLAAQDPTTHISTIPNVDHLPATSSPFHALECPLQWKNGVLWFATRRGQTDIKPCPEGATGSSSRTCSKAGNWGKPNFTGCASPEFLKLANMTHAIMGGLHSDLNVGQVLSKLFSVTQPRSNSASSSRPAQIYGGDLIIATDILFQIAEYNDRFGNVSSKEDFQNYVKVASNLLEPVNRRTWIDLDKAGQNKSQMMVNTMDAYGLGVAATLNASTKMVFQPRNLMMRIDYVDQKSPLRKDGLQVAYNQSSIFLPPQVFHSSQDSKVVTLVYLTLGGVLSLKKKTGGKMFPRTTIVSSTVEPRPLDDLKNPVKIILQNRKVLPRAVTSKETHCVFWRPKEPPAMWKTSGCQLVRSQSNASITTCECDHLTVFAALMDPYGLNTTLPHKQALEIISIIGCSISLFSVLLTMAVTLVFWREIKGSRVKVLLNLCAAIACSCILAILEGSARNKEPECTVVAALLHYFLLALFSWMLCEGILHYIVIVRVLHGHAEDKVKFFYLFGWGFPAIMVIISLSVTQLKRYGHKEACWLNADEGLIWAFIVPALGVILVNIVVFILVMRQMMGTKYMQNKTQVEKVRTGVKASGVILPLLGITWLFGLLSFNSDTILFKYIFTIFNSLQGLMIFIFHCVLNKQIKDAFKKRRRRWVSTRHDKRTSLNLKNKFEAGKAAKDLSNPIKDGVDELPEIRGIHSDTMKFSTFISQDDVGSGVVQDLPLEGNINLTLNSDD</sequence>
<dbReference type="SUPFAM" id="SSF81321">
    <property type="entry name" value="Family A G protein-coupled receptor-like"/>
    <property type="match status" value="1"/>
</dbReference>
<evidence type="ECO:0000256" key="6">
    <source>
        <dbReference type="ARBA" id="ARBA00022734"/>
    </source>
</evidence>
<feature type="transmembrane region" description="Helical" evidence="16">
    <location>
        <begin position="661"/>
        <end position="683"/>
    </location>
</feature>
<keyword evidence="8 16" id="KW-1133">Transmembrane helix</keyword>
<dbReference type="Gene3D" id="3.10.100.10">
    <property type="entry name" value="Mannose-Binding Protein A, subunit A"/>
    <property type="match status" value="1"/>
</dbReference>
<dbReference type="PROSITE" id="PS00615">
    <property type="entry name" value="C_TYPE_LECTIN_1"/>
    <property type="match status" value="1"/>
</dbReference>
<feature type="disulfide bond" evidence="15">
    <location>
        <begin position="174"/>
        <end position="183"/>
    </location>
</feature>
<evidence type="ECO:0000259" key="20">
    <source>
        <dbReference type="PROSITE" id="PS50227"/>
    </source>
</evidence>
<dbReference type="SMART" id="SM00181">
    <property type="entry name" value="EGF"/>
    <property type="match status" value="1"/>
</dbReference>
<dbReference type="Pfam" id="PF16489">
    <property type="entry name" value="GAIN"/>
    <property type="match status" value="1"/>
</dbReference>
<dbReference type="SUPFAM" id="SSF56436">
    <property type="entry name" value="C-type lectin-like"/>
    <property type="match status" value="1"/>
</dbReference>
<evidence type="ECO:0000256" key="16">
    <source>
        <dbReference type="SAM" id="Phobius"/>
    </source>
</evidence>
<dbReference type="EMBL" id="CALNXK010000028">
    <property type="protein sequence ID" value="CAH3115372.1"/>
    <property type="molecule type" value="Genomic_DNA"/>
</dbReference>
<evidence type="ECO:0000256" key="14">
    <source>
        <dbReference type="ARBA" id="ARBA00023224"/>
    </source>
</evidence>
<dbReference type="InterPro" id="IPR017981">
    <property type="entry name" value="GPCR_2-like_7TM"/>
</dbReference>
<proteinExistence type="predicted"/>
<dbReference type="InterPro" id="IPR008077">
    <property type="entry name" value="GPCR_2_brain_angio_inhib"/>
</dbReference>
<dbReference type="Gene3D" id="2.10.25.10">
    <property type="entry name" value="Laminin"/>
    <property type="match status" value="1"/>
</dbReference>
<dbReference type="Pfam" id="PF01825">
    <property type="entry name" value="GPS"/>
    <property type="match status" value="1"/>
</dbReference>
<evidence type="ECO:0000256" key="15">
    <source>
        <dbReference type="PROSITE-ProRule" id="PRU00076"/>
    </source>
</evidence>
<keyword evidence="5" id="KW-0732">Signal</keyword>
<feature type="transmembrane region" description="Helical" evidence="16">
    <location>
        <begin position="778"/>
        <end position="800"/>
    </location>
</feature>
<dbReference type="PROSITE" id="PS00022">
    <property type="entry name" value="EGF_1"/>
    <property type="match status" value="1"/>
</dbReference>
<dbReference type="InterPro" id="IPR018097">
    <property type="entry name" value="EGF_Ca-bd_CS"/>
</dbReference>
<evidence type="ECO:0000256" key="12">
    <source>
        <dbReference type="ARBA" id="ARBA00023170"/>
    </source>
</evidence>
<evidence type="ECO:0000259" key="21">
    <source>
        <dbReference type="PROSITE" id="PS50261"/>
    </source>
</evidence>
<dbReference type="Gene3D" id="1.25.40.610">
    <property type="match status" value="1"/>
</dbReference>
<dbReference type="InterPro" id="IPR016186">
    <property type="entry name" value="C-type_lectin-like/link_sf"/>
</dbReference>
<evidence type="ECO:0000256" key="10">
    <source>
        <dbReference type="ARBA" id="ARBA00023136"/>
    </source>
</evidence>
<dbReference type="PROSITE" id="PS00650">
    <property type="entry name" value="G_PROTEIN_RECEP_F2_2"/>
    <property type="match status" value="1"/>
</dbReference>
<dbReference type="InterPro" id="IPR000152">
    <property type="entry name" value="EGF-type_Asp/Asn_hydroxyl_site"/>
</dbReference>
<keyword evidence="9" id="KW-0297">G-protein coupled receptor</keyword>
<feature type="domain" description="C-type lectin" evidence="18">
    <location>
        <begin position="33"/>
        <end position="146"/>
    </location>
</feature>
<evidence type="ECO:0000259" key="18">
    <source>
        <dbReference type="PROSITE" id="PS50041"/>
    </source>
</evidence>
<keyword evidence="13" id="KW-0325">Glycoprotein</keyword>
<dbReference type="PROSITE" id="PS50026">
    <property type="entry name" value="EGF_3"/>
    <property type="match status" value="1"/>
</dbReference>
<comment type="caution">
    <text evidence="15">Lacks conserved residue(s) required for the propagation of feature annotation.</text>
</comment>
<evidence type="ECO:0000313" key="22">
    <source>
        <dbReference type="EMBL" id="CAH3115372.1"/>
    </source>
</evidence>